<dbReference type="InterPro" id="IPR004864">
    <property type="entry name" value="LEA_2"/>
</dbReference>
<organism evidence="8 9">
    <name type="scientific">Brassica napus</name>
    <name type="common">Rape</name>
    <dbReference type="NCBI Taxonomy" id="3708"/>
    <lineage>
        <taxon>Eukaryota</taxon>
        <taxon>Viridiplantae</taxon>
        <taxon>Streptophyta</taxon>
        <taxon>Embryophyta</taxon>
        <taxon>Tracheophyta</taxon>
        <taxon>Spermatophyta</taxon>
        <taxon>Magnoliopsida</taxon>
        <taxon>eudicotyledons</taxon>
        <taxon>Gunneridae</taxon>
        <taxon>Pentapetalae</taxon>
        <taxon>rosids</taxon>
        <taxon>malvids</taxon>
        <taxon>Brassicales</taxon>
        <taxon>Brassicaceae</taxon>
        <taxon>Brassiceae</taxon>
        <taxon>Brassica</taxon>
    </lineage>
</organism>
<proteinExistence type="predicted"/>
<evidence type="ECO:0000313" key="9">
    <source>
        <dbReference type="Proteomes" id="UP000824890"/>
    </source>
</evidence>
<gene>
    <name evidence="8" type="ORF">HID58_049139</name>
</gene>
<evidence type="ECO:0000256" key="2">
    <source>
        <dbReference type="ARBA" id="ARBA00022692"/>
    </source>
</evidence>
<evidence type="ECO:0000259" key="7">
    <source>
        <dbReference type="Pfam" id="PF03168"/>
    </source>
</evidence>
<keyword evidence="4 6" id="KW-0472">Membrane</keyword>
<feature type="region of interest" description="Disordered" evidence="5">
    <location>
        <begin position="72"/>
        <end position="173"/>
    </location>
</feature>
<comment type="caution">
    <text evidence="8">The sequence shown here is derived from an EMBL/GenBank/DDBJ whole genome shotgun (WGS) entry which is preliminary data.</text>
</comment>
<keyword evidence="9" id="KW-1185">Reference proteome</keyword>
<evidence type="ECO:0000256" key="1">
    <source>
        <dbReference type="ARBA" id="ARBA00004167"/>
    </source>
</evidence>
<dbReference type="Pfam" id="PF03168">
    <property type="entry name" value="LEA_2"/>
    <property type="match status" value="1"/>
</dbReference>
<feature type="compositionally biased region" description="Pro residues" evidence="5">
    <location>
        <begin position="106"/>
        <end position="116"/>
    </location>
</feature>
<evidence type="ECO:0000256" key="5">
    <source>
        <dbReference type="SAM" id="MobiDB-lite"/>
    </source>
</evidence>
<evidence type="ECO:0000256" key="3">
    <source>
        <dbReference type="ARBA" id="ARBA00022989"/>
    </source>
</evidence>
<feature type="transmembrane region" description="Helical" evidence="6">
    <location>
        <begin position="179"/>
        <end position="206"/>
    </location>
</feature>
<keyword evidence="2 6" id="KW-0812">Transmembrane</keyword>
<feature type="domain" description="Late embryogenesis abundant protein LEA-2 subgroup" evidence="7">
    <location>
        <begin position="242"/>
        <end position="328"/>
    </location>
</feature>
<evidence type="ECO:0000313" key="8">
    <source>
        <dbReference type="EMBL" id="KAH0899571.1"/>
    </source>
</evidence>
<dbReference type="EMBL" id="JAGKQM010000012">
    <property type="protein sequence ID" value="KAH0899571.1"/>
    <property type="molecule type" value="Genomic_DNA"/>
</dbReference>
<sequence length="361" mass="40745">EIISHNKNPYLNFSSSYHLSLTNLETEKQLKSPSLPLPHISYIQFPFDVLFLHPSSKCLTIITMKPTLISRNQPLKGGGASTSQSHPNAPPPGILIKPRDRHRKGPIPPSETPLPLSPEERLPPRKTSKIPLLSTPKEKPPQKKTPKSSKRPNTTPSPHHRRGQQLPPPSRDQTNAMTWSAAFCCVIFWIILILGGLIVLIVYLVYRPRSPHIDISSANLNAAYLDMGFLLNGDLTFLANFTNPNKKSSVEFNYITFDLYYYNTLIATSYVAPFEIPKKMSMFASVHLVSSQVRLQQEQSRELQRQIETGPVLLNLRGTFHARSNLGALFRYSYRLHTHCSFSLNSPPSGTMRARRCSTKR</sequence>
<dbReference type="PANTHER" id="PTHR31234:SF42">
    <property type="entry name" value="LATE EMBRYOGENESIS ABUNDANT (LEA) HYDROXYPROLINE-RICH GLYCOPROTEIN FAMILY"/>
    <property type="match status" value="1"/>
</dbReference>
<protein>
    <recommendedName>
        <fullName evidence="7">Late embryogenesis abundant protein LEA-2 subgroup domain-containing protein</fullName>
    </recommendedName>
</protein>
<accession>A0ABQ8B5L0</accession>
<reference evidence="8 9" key="1">
    <citation type="submission" date="2021-05" db="EMBL/GenBank/DDBJ databases">
        <title>Genome Assembly of Synthetic Allotetraploid Brassica napus Reveals Homoeologous Exchanges between Subgenomes.</title>
        <authorList>
            <person name="Davis J.T."/>
        </authorList>
    </citation>
    <scope>NUCLEOTIDE SEQUENCE [LARGE SCALE GENOMIC DNA]</scope>
    <source>
        <strain evidence="9">cv. Da-Ae</strain>
        <tissue evidence="8">Seedling</tissue>
    </source>
</reference>
<dbReference type="InterPro" id="IPR044839">
    <property type="entry name" value="NDR1-like"/>
</dbReference>
<evidence type="ECO:0000256" key="6">
    <source>
        <dbReference type="SAM" id="Phobius"/>
    </source>
</evidence>
<comment type="subcellular location">
    <subcellularLocation>
        <location evidence="1">Membrane</location>
        <topology evidence="1">Single-pass membrane protein</topology>
    </subcellularLocation>
</comment>
<dbReference type="Proteomes" id="UP000824890">
    <property type="component" value="Unassembled WGS sequence"/>
</dbReference>
<dbReference type="PANTHER" id="PTHR31234">
    <property type="entry name" value="LATE EMBRYOGENESIS ABUNDANT (LEA) HYDROXYPROLINE-RICH GLYCOPROTEIN FAMILY"/>
    <property type="match status" value="1"/>
</dbReference>
<name>A0ABQ8B5L0_BRANA</name>
<keyword evidence="3 6" id="KW-1133">Transmembrane helix</keyword>
<feature type="non-terminal residue" evidence="8">
    <location>
        <position position="1"/>
    </location>
</feature>
<evidence type="ECO:0000256" key="4">
    <source>
        <dbReference type="ARBA" id="ARBA00023136"/>
    </source>
</evidence>
<feature type="transmembrane region" description="Helical" evidence="6">
    <location>
        <begin position="259"/>
        <end position="276"/>
    </location>
</feature>